<sequence>MLGYAAADMVGLFTPAILHLEDELLTRGAALTLEYDRQISGFEVLIAEARDGISVSHDWTYVRKDGMHLPVNLTVTAIRNADGQIDGYLGIAKDISVERDIRSVLANARDQAEQASLAKSQFLANMSHEIRTPMNAVLGMLDLLRYTQLSALQREYADKSRSAASSLLGLLNDILDFHR</sequence>
<dbReference type="NCBIfam" id="TIGR00229">
    <property type="entry name" value="sensory_box"/>
    <property type="match status" value="1"/>
</dbReference>
<evidence type="ECO:0000256" key="2">
    <source>
        <dbReference type="ARBA" id="ARBA00012438"/>
    </source>
</evidence>
<dbReference type="SMART" id="SM00388">
    <property type="entry name" value="HisKA"/>
    <property type="match status" value="1"/>
</dbReference>
<protein>
    <recommendedName>
        <fullName evidence="2">histidine kinase</fullName>
        <ecNumber evidence="2">2.7.13.3</ecNumber>
    </recommendedName>
</protein>
<dbReference type="InterPro" id="IPR000014">
    <property type="entry name" value="PAS"/>
</dbReference>
<dbReference type="EC" id="2.7.13.3" evidence="2"/>
<dbReference type="CDD" id="cd00130">
    <property type="entry name" value="PAS"/>
    <property type="match status" value="1"/>
</dbReference>
<gene>
    <name evidence="6" type="ORF">BA896_022140</name>
</gene>
<keyword evidence="3" id="KW-0597">Phosphoprotein</keyword>
<dbReference type="SUPFAM" id="SSF55785">
    <property type="entry name" value="PYP-like sensor domain (PAS domain)"/>
    <property type="match status" value="1"/>
</dbReference>
<proteinExistence type="predicted"/>
<dbReference type="CDD" id="cd00082">
    <property type="entry name" value="HisKA"/>
    <property type="match status" value="1"/>
</dbReference>
<evidence type="ECO:0000313" key="7">
    <source>
        <dbReference type="Proteomes" id="UP000092634"/>
    </source>
</evidence>
<accession>A0A1E8PMR5</accession>
<comment type="caution">
    <text evidence="6">The sequence shown here is derived from an EMBL/GenBank/DDBJ whole genome shotgun (WGS) entry which is preliminary data.</text>
</comment>
<dbReference type="PROSITE" id="PS50113">
    <property type="entry name" value="PAC"/>
    <property type="match status" value="1"/>
</dbReference>
<dbReference type="PANTHER" id="PTHR45339:SF1">
    <property type="entry name" value="HYBRID SIGNAL TRANSDUCTION HISTIDINE KINASE J"/>
    <property type="match status" value="1"/>
</dbReference>
<organism evidence="6 7">
    <name type="scientific">Janthinobacterium lividum</name>
    <dbReference type="NCBI Taxonomy" id="29581"/>
    <lineage>
        <taxon>Bacteria</taxon>
        <taxon>Pseudomonadati</taxon>
        <taxon>Pseudomonadota</taxon>
        <taxon>Betaproteobacteria</taxon>
        <taxon>Burkholderiales</taxon>
        <taxon>Oxalobacteraceae</taxon>
        <taxon>Janthinobacterium</taxon>
    </lineage>
</organism>
<evidence type="ECO:0000256" key="1">
    <source>
        <dbReference type="ARBA" id="ARBA00000085"/>
    </source>
</evidence>
<dbReference type="SUPFAM" id="SSF47384">
    <property type="entry name" value="Homodimeric domain of signal transducing histidine kinase"/>
    <property type="match status" value="1"/>
</dbReference>
<dbReference type="InterPro" id="IPR035965">
    <property type="entry name" value="PAS-like_dom_sf"/>
</dbReference>
<evidence type="ECO:0000256" key="3">
    <source>
        <dbReference type="ARBA" id="ARBA00022553"/>
    </source>
</evidence>
<dbReference type="GO" id="GO:0000155">
    <property type="term" value="F:phosphorelay sensor kinase activity"/>
    <property type="evidence" value="ECO:0007669"/>
    <property type="project" value="InterPro"/>
</dbReference>
<evidence type="ECO:0000259" key="5">
    <source>
        <dbReference type="PROSITE" id="PS50113"/>
    </source>
</evidence>
<dbReference type="Proteomes" id="UP000092634">
    <property type="component" value="Unassembled WGS sequence"/>
</dbReference>
<dbReference type="AlphaFoldDB" id="A0A1E8PMR5"/>
<dbReference type="Gene3D" id="3.30.450.20">
    <property type="entry name" value="PAS domain"/>
    <property type="match status" value="1"/>
</dbReference>
<dbReference type="EMBL" id="MAQB02000008">
    <property type="protein sequence ID" value="OFJ47130.1"/>
    <property type="molecule type" value="Genomic_DNA"/>
</dbReference>
<dbReference type="Pfam" id="PF00512">
    <property type="entry name" value="HisKA"/>
    <property type="match status" value="1"/>
</dbReference>
<dbReference type="InterPro" id="IPR001610">
    <property type="entry name" value="PAC"/>
</dbReference>
<comment type="catalytic activity">
    <reaction evidence="1">
        <text>ATP + protein L-histidine = ADP + protein N-phospho-L-histidine.</text>
        <dbReference type="EC" id="2.7.13.3"/>
    </reaction>
</comment>
<dbReference type="Gene3D" id="1.10.287.130">
    <property type="match status" value="1"/>
</dbReference>
<dbReference type="InterPro" id="IPR036097">
    <property type="entry name" value="HisK_dim/P_sf"/>
</dbReference>
<keyword evidence="4" id="KW-0902">Two-component regulatory system</keyword>
<evidence type="ECO:0000256" key="4">
    <source>
        <dbReference type="ARBA" id="ARBA00023012"/>
    </source>
</evidence>
<feature type="domain" description="PAC" evidence="5">
    <location>
        <begin position="55"/>
        <end position="107"/>
    </location>
</feature>
<dbReference type="InterPro" id="IPR000700">
    <property type="entry name" value="PAS-assoc_C"/>
</dbReference>
<evidence type="ECO:0000313" key="6">
    <source>
        <dbReference type="EMBL" id="OFJ47130.1"/>
    </source>
</evidence>
<name>A0A1E8PMR5_9BURK</name>
<dbReference type="SMART" id="SM00086">
    <property type="entry name" value="PAC"/>
    <property type="match status" value="1"/>
</dbReference>
<dbReference type="InterPro" id="IPR003661">
    <property type="entry name" value="HisK_dim/P_dom"/>
</dbReference>
<reference evidence="6 7" key="1">
    <citation type="submission" date="2016-10" db="EMBL/GenBank/DDBJ databases">
        <title>Updated version of Genome Assembly of Janthinobacterium lividum ERGS5:01.</title>
        <authorList>
            <person name="Kumar R."/>
            <person name="Acharya V."/>
            <person name="Singh D."/>
        </authorList>
    </citation>
    <scope>NUCLEOTIDE SEQUENCE [LARGE SCALE GENOMIC DNA]</scope>
    <source>
        <strain evidence="6 7">ERGS5:01</strain>
    </source>
</reference>
<dbReference type="PANTHER" id="PTHR45339">
    <property type="entry name" value="HYBRID SIGNAL TRANSDUCTION HISTIDINE KINASE J"/>
    <property type="match status" value="1"/>
</dbReference>